<sequence>MTTTGIEALHAAVGWRGAVRTTKVERRHLYSYLDAIGAPRSDEAPLTFVACYLDEPPSLPAAAHYGTGWLNGEDSFEGARPLRVGQTLHSSPLLTEVDEKHGRSGRFALLTFVTDFTDDSGEVVVRHTGVRLRR</sequence>
<evidence type="ECO:0000313" key="2">
    <source>
        <dbReference type="EMBL" id="NYE45429.1"/>
    </source>
</evidence>
<dbReference type="AlphaFoldDB" id="A0A852TN88"/>
<dbReference type="Pfam" id="PF13452">
    <property type="entry name" value="FAS1_DH_region"/>
    <property type="match status" value="1"/>
</dbReference>
<dbReference type="InterPro" id="IPR029069">
    <property type="entry name" value="HotDog_dom_sf"/>
</dbReference>
<organism evidence="2 3">
    <name type="scientific">Spinactinospora alkalitolerans</name>
    <dbReference type="NCBI Taxonomy" id="687207"/>
    <lineage>
        <taxon>Bacteria</taxon>
        <taxon>Bacillati</taxon>
        <taxon>Actinomycetota</taxon>
        <taxon>Actinomycetes</taxon>
        <taxon>Streptosporangiales</taxon>
        <taxon>Nocardiopsidaceae</taxon>
        <taxon>Spinactinospora</taxon>
    </lineage>
</organism>
<dbReference type="InterPro" id="IPR039569">
    <property type="entry name" value="FAS1-like_DH_region"/>
</dbReference>
<name>A0A852TN88_9ACTN</name>
<comment type="caution">
    <text evidence="2">The sequence shown here is derived from an EMBL/GenBank/DDBJ whole genome shotgun (WGS) entry which is preliminary data.</text>
</comment>
<gene>
    <name evidence="2" type="ORF">HDA32_000549</name>
</gene>
<evidence type="ECO:0000313" key="3">
    <source>
        <dbReference type="Proteomes" id="UP000589036"/>
    </source>
</evidence>
<accession>A0A852TN88</accession>
<reference evidence="2 3" key="1">
    <citation type="submission" date="2020-07" db="EMBL/GenBank/DDBJ databases">
        <title>Sequencing the genomes of 1000 actinobacteria strains.</title>
        <authorList>
            <person name="Klenk H.-P."/>
        </authorList>
    </citation>
    <scope>NUCLEOTIDE SEQUENCE [LARGE SCALE GENOMIC DNA]</scope>
    <source>
        <strain evidence="2 3">CXB654</strain>
    </source>
</reference>
<feature type="domain" description="FAS1-like dehydratase" evidence="1">
    <location>
        <begin position="43"/>
        <end position="125"/>
    </location>
</feature>
<keyword evidence="3" id="KW-1185">Reference proteome</keyword>
<evidence type="ECO:0000259" key="1">
    <source>
        <dbReference type="Pfam" id="PF13452"/>
    </source>
</evidence>
<proteinExistence type="predicted"/>
<dbReference type="EMBL" id="JACCCC010000001">
    <property type="protein sequence ID" value="NYE45429.1"/>
    <property type="molecule type" value="Genomic_DNA"/>
</dbReference>
<protein>
    <submittedName>
        <fullName evidence="2">Hydroxyacyl-ACP dehydratase HTD2-like protein with hotdog domain</fullName>
    </submittedName>
</protein>
<dbReference type="RefSeq" id="WP_179641656.1">
    <property type="nucleotide sequence ID" value="NZ_BAAAYY010000007.1"/>
</dbReference>
<dbReference type="SUPFAM" id="SSF54637">
    <property type="entry name" value="Thioesterase/thiol ester dehydrase-isomerase"/>
    <property type="match status" value="1"/>
</dbReference>
<dbReference type="Proteomes" id="UP000589036">
    <property type="component" value="Unassembled WGS sequence"/>
</dbReference>
<dbReference type="Gene3D" id="3.10.129.10">
    <property type="entry name" value="Hotdog Thioesterase"/>
    <property type="match status" value="1"/>
</dbReference>